<organism evidence="7">
    <name type="scientific">Geobacter metallireducens</name>
    <dbReference type="NCBI Taxonomy" id="28232"/>
    <lineage>
        <taxon>Bacteria</taxon>
        <taxon>Pseudomonadati</taxon>
        <taxon>Thermodesulfobacteriota</taxon>
        <taxon>Desulfuromonadia</taxon>
        <taxon>Geobacterales</taxon>
        <taxon>Geobacteraceae</taxon>
        <taxon>Geobacter</taxon>
    </lineage>
</organism>
<feature type="transmembrane region" description="Helical" evidence="6">
    <location>
        <begin position="12"/>
        <end position="30"/>
    </location>
</feature>
<proteinExistence type="predicted"/>
<comment type="subcellular location">
    <subcellularLocation>
        <location evidence="1">Cell membrane</location>
        <topology evidence="1">Multi-pass membrane protein</topology>
    </subcellularLocation>
</comment>
<feature type="transmembrane region" description="Helical" evidence="6">
    <location>
        <begin position="36"/>
        <end position="56"/>
    </location>
</feature>
<dbReference type="GO" id="GO:0005886">
    <property type="term" value="C:plasma membrane"/>
    <property type="evidence" value="ECO:0007669"/>
    <property type="project" value="UniProtKB-SubCell"/>
</dbReference>
<dbReference type="EMBL" id="DSOV01000061">
    <property type="protein sequence ID" value="HEN43417.1"/>
    <property type="molecule type" value="Genomic_DNA"/>
</dbReference>
<evidence type="ECO:0000256" key="6">
    <source>
        <dbReference type="SAM" id="Phobius"/>
    </source>
</evidence>
<name>A0A831UFJ7_GEOME</name>
<feature type="transmembrane region" description="Helical" evidence="6">
    <location>
        <begin position="99"/>
        <end position="122"/>
    </location>
</feature>
<feature type="transmembrane region" description="Helical" evidence="6">
    <location>
        <begin position="77"/>
        <end position="93"/>
    </location>
</feature>
<evidence type="ECO:0000256" key="1">
    <source>
        <dbReference type="ARBA" id="ARBA00004651"/>
    </source>
</evidence>
<accession>A0A831UFJ7</accession>
<evidence type="ECO:0000256" key="3">
    <source>
        <dbReference type="ARBA" id="ARBA00022692"/>
    </source>
</evidence>
<dbReference type="AlphaFoldDB" id="A0A831UFJ7"/>
<keyword evidence="3 6" id="KW-0812">Transmembrane</keyword>
<protein>
    <submittedName>
        <fullName evidence="7">ATP synthase subunit I</fullName>
    </submittedName>
</protein>
<keyword evidence="4 6" id="KW-1133">Transmembrane helix</keyword>
<evidence type="ECO:0000256" key="5">
    <source>
        <dbReference type="ARBA" id="ARBA00023136"/>
    </source>
</evidence>
<dbReference type="InterPro" id="IPR005598">
    <property type="entry name" value="ATP_synth_I"/>
</dbReference>
<dbReference type="Pfam" id="PF03899">
    <property type="entry name" value="ATP-synt_I"/>
    <property type="match status" value="1"/>
</dbReference>
<evidence type="ECO:0000256" key="2">
    <source>
        <dbReference type="ARBA" id="ARBA00022475"/>
    </source>
</evidence>
<keyword evidence="2" id="KW-1003">Cell membrane</keyword>
<gene>
    <name evidence="7" type="ORF">ENQ87_13795</name>
</gene>
<sequence length="126" mass="13807">MTRIDEDRLVDTVRVTSFVLLGVASLAGYVFASGRFAAGVFAGGVLALANFYWLQLTLLRSMGLAPHRAGRFAQMRYLLRFCVVALVLYLLMVHTPIDIFGLITGLSIIVFSIMGLSLYMVLGKGE</sequence>
<evidence type="ECO:0000313" key="7">
    <source>
        <dbReference type="EMBL" id="HEN43417.1"/>
    </source>
</evidence>
<evidence type="ECO:0000256" key="4">
    <source>
        <dbReference type="ARBA" id="ARBA00022989"/>
    </source>
</evidence>
<keyword evidence="5 6" id="KW-0472">Membrane</keyword>
<reference evidence="7" key="1">
    <citation type="journal article" date="2020" name="mSystems">
        <title>Genome- and Community-Level Interaction Insights into Carbon Utilization and Element Cycling Functions of Hydrothermarchaeota in Hydrothermal Sediment.</title>
        <authorList>
            <person name="Zhou Z."/>
            <person name="Liu Y."/>
            <person name="Xu W."/>
            <person name="Pan J."/>
            <person name="Luo Z.H."/>
            <person name="Li M."/>
        </authorList>
    </citation>
    <scope>NUCLEOTIDE SEQUENCE [LARGE SCALE GENOMIC DNA]</scope>
    <source>
        <strain evidence="7">SpSt-349</strain>
    </source>
</reference>
<comment type="caution">
    <text evidence="7">The sequence shown here is derived from an EMBL/GenBank/DDBJ whole genome shotgun (WGS) entry which is preliminary data.</text>
</comment>